<dbReference type="STRING" id="1380566.A0A179F7K4"/>
<dbReference type="OrthoDB" id="1470350at2759"/>
<keyword evidence="15" id="KW-1185">Reference proteome</keyword>
<dbReference type="PANTHER" id="PTHR24287:SF17">
    <property type="entry name" value="P450, PUTATIVE (EUROFUNG)-RELATED"/>
    <property type="match status" value="1"/>
</dbReference>
<evidence type="ECO:0000256" key="12">
    <source>
        <dbReference type="PIRSR" id="PIRSR602402-1"/>
    </source>
</evidence>
<reference evidence="14 15" key="1">
    <citation type="journal article" date="2016" name="PLoS Pathog.">
        <title>Biosynthesis of antibiotic leucinostatins in bio-control fungus Purpureocillium lilacinum and their inhibition on phytophthora revealed by genome mining.</title>
        <authorList>
            <person name="Wang G."/>
            <person name="Liu Z."/>
            <person name="Lin R."/>
            <person name="Li E."/>
            <person name="Mao Z."/>
            <person name="Ling J."/>
            <person name="Yang Y."/>
            <person name="Yin W.B."/>
            <person name="Xie B."/>
        </authorList>
    </citation>
    <scope>NUCLEOTIDE SEQUENCE [LARGE SCALE GENOMIC DNA]</scope>
    <source>
        <strain evidence="14">170</strain>
    </source>
</reference>
<dbReference type="AlphaFoldDB" id="A0A179F7K4"/>
<dbReference type="PRINTS" id="PR00385">
    <property type="entry name" value="P450"/>
</dbReference>
<keyword evidence="11 13" id="KW-0472">Membrane</keyword>
<keyword evidence="6 12" id="KW-0479">Metal-binding</keyword>
<evidence type="ECO:0000256" key="2">
    <source>
        <dbReference type="ARBA" id="ARBA00004167"/>
    </source>
</evidence>
<dbReference type="RefSeq" id="XP_018139116.1">
    <property type="nucleotide sequence ID" value="XM_018287824.1"/>
</dbReference>
<keyword evidence="4 12" id="KW-0349">Heme</keyword>
<dbReference type="Proteomes" id="UP000078397">
    <property type="component" value="Unassembled WGS sequence"/>
</dbReference>
<gene>
    <name evidence="14" type="ORF">VFPPC_09259</name>
</gene>
<evidence type="ECO:0000256" key="10">
    <source>
        <dbReference type="ARBA" id="ARBA00023033"/>
    </source>
</evidence>
<evidence type="ECO:0000256" key="6">
    <source>
        <dbReference type="ARBA" id="ARBA00022723"/>
    </source>
</evidence>
<dbReference type="PANTHER" id="PTHR24287">
    <property type="entry name" value="P450, PUTATIVE (EUROFUNG)-RELATED"/>
    <property type="match status" value="1"/>
</dbReference>
<dbReference type="PRINTS" id="PR00464">
    <property type="entry name" value="EP450II"/>
</dbReference>
<dbReference type="InterPro" id="IPR015889">
    <property type="entry name" value="Intradiol_dOase_core"/>
</dbReference>
<dbReference type="EMBL" id="LSBJ02000007">
    <property type="protein sequence ID" value="OAQ61412.1"/>
    <property type="molecule type" value="Genomic_DNA"/>
</dbReference>
<evidence type="ECO:0000313" key="15">
    <source>
        <dbReference type="Proteomes" id="UP000078397"/>
    </source>
</evidence>
<comment type="subcellular location">
    <subcellularLocation>
        <location evidence="2">Membrane</location>
        <topology evidence="2">Single-pass membrane protein</topology>
    </subcellularLocation>
</comment>
<feature type="transmembrane region" description="Helical" evidence="13">
    <location>
        <begin position="12"/>
        <end position="30"/>
    </location>
</feature>
<keyword evidence="5 13" id="KW-0812">Transmembrane</keyword>
<keyword evidence="10" id="KW-0503">Monooxygenase</keyword>
<dbReference type="PRINTS" id="PR01239">
    <property type="entry name" value="EP450IICYP52"/>
</dbReference>
<dbReference type="SUPFAM" id="SSF49482">
    <property type="entry name" value="Aromatic compound dioxygenase"/>
    <property type="match status" value="1"/>
</dbReference>
<dbReference type="InterPro" id="IPR002402">
    <property type="entry name" value="Cyt_P450_E_grp-II"/>
</dbReference>
<keyword evidence="8" id="KW-0560">Oxidoreductase</keyword>
<evidence type="ECO:0000256" key="8">
    <source>
        <dbReference type="ARBA" id="ARBA00023002"/>
    </source>
</evidence>
<dbReference type="InterPro" id="IPR002974">
    <property type="entry name" value="Cyt_P450_E_CYP52_ascomycetes"/>
</dbReference>
<comment type="cofactor">
    <cofactor evidence="1 12">
        <name>heme</name>
        <dbReference type="ChEBI" id="CHEBI:30413"/>
    </cofactor>
</comment>
<evidence type="ECO:0000256" key="11">
    <source>
        <dbReference type="ARBA" id="ARBA00023136"/>
    </source>
</evidence>
<feature type="binding site" description="axial binding residue" evidence="12">
    <location>
        <position position="464"/>
    </location>
    <ligand>
        <name>heme</name>
        <dbReference type="ChEBI" id="CHEBI:30413"/>
    </ligand>
    <ligandPart>
        <name>Fe</name>
        <dbReference type="ChEBI" id="CHEBI:18248"/>
    </ligandPart>
</feature>
<dbReference type="GeneID" id="28851818"/>
<evidence type="ECO:0000256" key="4">
    <source>
        <dbReference type="ARBA" id="ARBA00022617"/>
    </source>
</evidence>
<evidence type="ECO:0000256" key="13">
    <source>
        <dbReference type="SAM" id="Phobius"/>
    </source>
</evidence>
<name>A0A179F7K4_METCM</name>
<dbReference type="Gene3D" id="1.10.630.10">
    <property type="entry name" value="Cytochrome P450"/>
    <property type="match status" value="1"/>
</dbReference>
<evidence type="ECO:0000256" key="5">
    <source>
        <dbReference type="ARBA" id="ARBA00022692"/>
    </source>
</evidence>
<dbReference type="PROSITE" id="PS00086">
    <property type="entry name" value="CYTOCHROME_P450"/>
    <property type="match status" value="1"/>
</dbReference>
<dbReference type="Gene3D" id="2.60.130.10">
    <property type="entry name" value="Aromatic compound dioxygenase"/>
    <property type="match status" value="1"/>
</dbReference>
<dbReference type="CDD" id="cd11063">
    <property type="entry name" value="CYP52"/>
    <property type="match status" value="1"/>
</dbReference>
<dbReference type="GO" id="GO:0016712">
    <property type="term" value="F:oxidoreductase activity, acting on paired donors, with incorporation or reduction of molecular oxygen, reduced flavin or flavoprotein as one donor, and incorporation of one atom of oxygen"/>
    <property type="evidence" value="ECO:0007669"/>
    <property type="project" value="InterPro"/>
</dbReference>
<protein>
    <submittedName>
        <fullName evidence="14">N-alkane-inducible cytochrome P450</fullName>
    </submittedName>
</protein>
<accession>A0A179F7K4</accession>
<keyword evidence="7 13" id="KW-1133">Transmembrane helix</keyword>
<evidence type="ECO:0000256" key="1">
    <source>
        <dbReference type="ARBA" id="ARBA00001971"/>
    </source>
</evidence>
<evidence type="ECO:0000313" key="14">
    <source>
        <dbReference type="EMBL" id="OAQ61412.1"/>
    </source>
</evidence>
<evidence type="ECO:0000256" key="7">
    <source>
        <dbReference type="ARBA" id="ARBA00022989"/>
    </source>
</evidence>
<dbReference type="CDD" id="cd03457">
    <property type="entry name" value="intradiol_dioxygenase_like"/>
    <property type="match status" value="1"/>
</dbReference>
<evidence type="ECO:0000256" key="9">
    <source>
        <dbReference type="ARBA" id="ARBA00023004"/>
    </source>
</evidence>
<organism evidence="14 15">
    <name type="scientific">Pochonia chlamydosporia 170</name>
    <dbReference type="NCBI Taxonomy" id="1380566"/>
    <lineage>
        <taxon>Eukaryota</taxon>
        <taxon>Fungi</taxon>
        <taxon>Dikarya</taxon>
        <taxon>Ascomycota</taxon>
        <taxon>Pezizomycotina</taxon>
        <taxon>Sordariomycetes</taxon>
        <taxon>Hypocreomycetidae</taxon>
        <taxon>Hypocreales</taxon>
        <taxon>Clavicipitaceae</taxon>
        <taxon>Pochonia</taxon>
    </lineage>
</organism>
<evidence type="ECO:0000256" key="3">
    <source>
        <dbReference type="ARBA" id="ARBA00010617"/>
    </source>
</evidence>
<dbReference type="KEGG" id="pchm:VFPPC_09259"/>
<comment type="caution">
    <text evidence="14">The sequence shown here is derived from an EMBL/GenBank/DDBJ whole genome shotgun (WGS) entry which is preliminary data.</text>
</comment>
<sequence>MAFYQNVHPVRLLVLVATVLGTVALVGMAIRRSIIRRRFATSKGCQPIAKSCNRDPLLGIDIMRANLRAAKEHRALEVSRQRYYQFGNTFMSRQLLSRAIMTVEPENVKTILALNFKDYGIGHRLERFGPLLGAGIFDTDGDHWAASRALIRPNFTRDQVADLAEFEKLMQDLFALIPRDGETVVDLQDLFFRYTIDSATEFLFGQSVGSLKKSSQSEPDFAQAFNYAQEAIRMRNILGPLSRFYNDPKADRCNKLCREFAQQFVDEAVRAVQDTGSSNEKDTTTGTPRLTGQKYVFSHELARRTSDKRRILDELMNVLLAGRDTTASLLSNMFFMLAKHPTVWEKLRKEIGGLDGRLPTYEELRNLKYLKCCMNESLRLHPVVPVNAREALRDTILPVGGGEDGRSPVFVAKGTRVAYNIYAMHRRVDFYGKDADKFRPERWEDGQLQPRWEYLPFNGGPRICVGQQYALTEVGNLTMYVFVALTTVLAYGLVACHPGEDHVAELLARGEFLQHHIANLDHCAADLQAAGVEKRSIQRRLHTTKLLREKRGLIDVAGESIRSDIIENQQGIPMEIDVQFIDATTCKPAIGKYVDVWQANATGVYGGVINPENGNGPSDPSNSRKTFLRGIQKTDNDGVVKFSTIFPGHYVGRTIHIHVMLHPNAQPYPNGTIIDTTAAYVGQMYFDQSLINSVRRRPPYSQNRNPLTPNSQDFILQQDLRQGGNPFVQYKMIGSRLEDGVLAWLTYGINPAKRTRVTPVATRRGLQPRETSMVASEIKRD</sequence>
<dbReference type="InterPro" id="IPR017972">
    <property type="entry name" value="Cyt_P450_CS"/>
</dbReference>
<dbReference type="InterPro" id="IPR047146">
    <property type="entry name" value="Cyt_P450_E_CYP52_fungi"/>
</dbReference>
<dbReference type="GO" id="GO:0016702">
    <property type="term" value="F:oxidoreductase activity, acting on single donors with incorporation of molecular oxygen, incorporation of two atoms of oxygen"/>
    <property type="evidence" value="ECO:0007669"/>
    <property type="project" value="InterPro"/>
</dbReference>
<comment type="similarity">
    <text evidence="3">Belongs to the cytochrome P450 family.</text>
</comment>
<dbReference type="GO" id="GO:0005506">
    <property type="term" value="F:iron ion binding"/>
    <property type="evidence" value="ECO:0007669"/>
    <property type="project" value="InterPro"/>
</dbReference>
<dbReference type="InterPro" id="IPR036396">
    <property type="entry name" value="Cyt_P450_sf"/>
</dbReference>
<proteinExistence type="inferred from homology"/>
<dbReference type="GO" id="GO:0020037">
    <property type="term" value="F:heme binding"/>
    <property type="evidence" value="ECO:0007669"/>
    <property type="project" value="InterPro"/>
</dbReference>
<dbReference type="SUPFAM" id="SSF48264">
    <property type="entry name" value="Cytochrome P450"/>
    <property type="match status" value="1"/>
</dbReference>
<dbReference type="InterPro" id="IPR001128">
    <property type="entry name" value="Cyt_P450"/>
</dbReference>
<dbReference type="GO" id="GO:0016020">
    <property type="term" value="C:membrane"/>
    <property type="evidence" value="ECO:0007669"/>
    <property type="project" value="UniProtKB-SubCell"/>
</dbReference>
<dbReference type="Pfam" id="PF00067">
    <property type="entry name" value="p450"/>
    <property type="match status" value="1"/>
</dbReference>
<keyword evidence="9 12" id="KW-0408">Iron</keyword>